<reference evidence="1 2" key="1">
    <citation type="submission" date="2020-04" db="EMBL/GenBank/DDBJ databases">
        <authorList>
            <person name="Wallbank WR R."/>
            <person name="Pardo Diaz C."/>
            <person name="Kozak K."/>
            <person name="Martin S."/>
            <person name="Jiggins C."/>
            <person name="Moest M."/>
            <person name="Warren A I."/>
            <person name="Byers J.R.P. K."/>
            <person name="Montejo-Kovacevich G."/>
            <person name="Yen C E."/>
        </authorList>
    </citation>
    <scope>NUCLEOTIDE SEQUENCE [LARGE SCALE GENOMIC DNA]</scope>
</reference>
<gene>
    <name evidence="1" type="ORF">APLA_LOCUS15805</name>
</gene>
<keyword evidence="2" id="KW-1185">Reference proteome</keyword>
<dbReference type="EMBL" id="CADEBC010000590">
    <property type="protein sequence ID" value="CAB3257134.1"/>
    <property type="molecule type" value="Genomic_DNA"/>
</dbReference>
<dbReference type="Proteomes" id="UP000494106">
    <property type="component" value="Unassembled WGS sequence"/>
</dbReference>
<name>A0A8S1BJ45_ARCPL</name>
<protein>
    <submittedName>
        <fullName evidence="1">Uncharacterized protein</fullName>
    </submittedName>
</protein>
<evidence type="ECO:0000313" key="1">
    <source>
        <dbReference type="EMBL" id="CAB3257134.1"/>
    </source>
</evidence>
<accession>A0A8S1BJ45</accession>
<dbReference type="AlphaFoldDB" id="A0A8S1BJ45"/>
<comment type="caution">
    <text evidence="1">The sequence shown here is derived from an EMBL/GenBank/DDBJ whole genome shotgun (WGS) entry which is preliminary data.</text>
</comment>
<organism evidence="1 2">
    <name type="scientific">Arctia plantaginis</name>
    <name type="common">Wood tiger moth</name>
    <name type="synonym">Phalaena plantaginis</name>
    <dbReference type="NCBI Taxonomy" id="874455"/>
    <lineage>
        <taxon>Eukaryota</taxon>
        <taxon>Metazoa</taxon>
        <taxon>Ecdysozoa</taxon>
        <taxon>Arthropoda</taxon>
        <taxon>Hexapoda</taxon>
        <taxon>Insecta</taxon>
        <taxon>Pterygota</taxon>
        <taxon>Neoptera</taxon>
        <taxon>Endopterygota</taxon>
        <taxon>Lepidoptera</taxon>
        <taxon>Glossata</taxon>
        <taxon>Ditrysia</taxon>
        <taxon>Noctuoidea</taxon>
        <taxon>Erebidae</taxon>
        <taxon>Arctiinae</taxon>
        <taxon>Arctia</taxon>
    </lineage>
</organism>
<sequence>MLIVYTESVLCVDLVLSEAIEVAVVRVANTKHISMTSHAGVKQHQNACAHVGSPLMVSERSRMNYLR</sequence>
<evidence type="ECO:0000313" key="2">
    <source>
        <dbReference type="Proteomes" id="UP000494106"/>
    </source>
</evidence>
<proteinExistence type="predicted"/>